<dbReference type="EMBL" id="NEDP02002268">
    <property type="protein sequence ID" value="OWF51426.1"/>
    <property type="molecule type" value="Genomic_DNA"/>
</dbReference>
<dbReference type="InterPro" id="IPR025714">
    <property type="entry name" value="Methyltranfer_dom"/>
</dbReference>
<evidence type="ECO:0000256" key="2">
    <source>
        <dbReference type="ARBA" id="ARBA00022691"/>
    </source>
</evidence>
<dbReference type="Pfam" id="PF13847">
    <property type="entry name" value="Methyltransf_31"/>
    <property type="match status" value="1"/>
</dbReference>
<dbReference type="OrthoDB" id="8300214at2759"/>
<gene>
    <name evidence="10" type="ORF">KP79_PYT16887</name>
</gene>
<evidence type="ECO:0000256" key="6">
    <source>
        <dbReference type="ARBA" id="ARBA00047941"/>
    </source>
</evidence>
<evidence type="ECO:0000256" key="7">
    <source>
        <dbReference type="ARBA" id="ARBA00047943"/>
    </source>
</evidence>
<keyword evidence="11" id="KW-1185">Reference proteome</keyword>
<dbReference type="Proteomes" id="UP000242188">
    <property type="component" value="Unassembled WGS sequence"/>
</dbReference>
<evidence type="ECO:0000259" key="9">
    <source>
        <dbReference type="Pfam" id="PF13847"/>
    </source>
</evidence>
<evidence type="ECO:0000256" key="1">
    <source>
        <dbReference type="ARBA" id="ARBA00022679"/>
    </source>
</evidence>
<keyword evidence="1 10" id="KW-0808">Transferase</keyword>
<name>A0A210QRQ3_MIZYE</name>
<evidence type="ECO:0000313" key="11">
    <source>
        <dbReference type="Proteomes" id="UP000242188"/>
    </source>
</evidence>
<comment type="caution">
    <text evidence="10">The sequence shown here is derived from an EMBL/GenBank/DDBJ whole genome shotgun (WGS) entry which is preliminary data.</text>
</comment>
<evidence type="ECO:0000256" key="5">
    <source>
        <dbReference type="ARBA" id="ARBA00034545"/>
    </source>
</evidence>
<organism evidence="10 11">
    <name type="scientific">Mizuhopecten yessoensis</name>
    <name type="common">Japanese scallop</name>
    <name type="synonym">Patinopecten yessoensis</name>
    <dbReference type="NCBI Taxonomy" id="6573"/>
    <lineage>
        <taxon>Eukaryota</taxon>
        <taxon>Metazoa</taxon>
        <taxon>Spiralia</taxon>
        <taxon>Lophotrochozoa</taxon>
        <taxon>Mollusca</taxon>
        <taxon>Bivalvia</taxon>
        <taxon>Autobranchia</taxon>
        <taxon>Pteriomorphia</taxon>
        <taxon>Pectinida</taxon>
        <taxon>Pectinoidea</taxon>
        <taxon>Pectinidae</taxon>
        <taxon>Mizuhopecten</taxon>
    </lineage>
</organism>
<protein>
    <recommendedName>
        <fullName evidence="5">Arsenite methyltransferase</fullName>
        <ecNumber evidence="4">2.1.1.137</ecNumber>
    </recommendedName>
</protein>
<reference evidence="10 11" key="1">
    <citation type="journal article" date="2017" name="Nat. Ecol. Evol.">
        <title>Scallop genome provides insights into evolution of bilaterian karyotype and development.</title>
        <authorList>
            <person name="Wang S."/>
            <person name="Zhang J."/>
            <person name="Jiao W."/>
            <person name="Li J."/>
            <person name="Xun X."/>
            <person name="Sun Y."/>
            <person name="Guo X."/>
            <person name="Huan P."/>
            <person name="Dong B."/>
            <person name="Zhang L."/>
            <person name="Hu X."/>
            <person name="Sun X."/>
            <person name="Wang J."/>
            <person name="Zhao C."/>
            <person name="Wang Y."/>
            <person name="Wang D."/>
            <person name="Huang X."/>
            <person name="Wang R."/>
            <person name="Lv J."/>
            <person name="Li Y."/>
            <person name="Zhang Z."/>
            <person name="Liu B."/>
            <person name="Lu W."/>
            <person name="Hui Y."/>
            <person name="Liang J."/>
            <person name="Zhou Z."/>
            <person name="Hou R."/>
            <person name="Li X."/>
            <person name="Liu Y."/>
            <person name="Li H."/>
            <person name="Ning X."/>
            <person name="Lin Y."/>
            <person name="Zhao L."/>
            <person name="Xing Q."/>
            <person name="Dou J."/>
            <person name="Li Y."/>
            <person name="Mao J."/>
            <person name="Guo H."/>
            <person name="Dou H."/>
            <person name="Li T."/>
            <person name="Mu C."/>
            <person name="Jiang W."/>
            <person name="Fu Q."/>
            <person name="Fu X."/>
            <person name="Miao Y."/>
            <person name="Liu J."/>
            <person name="Yu Q."/>
            <person name="Li R."/>
            <person name="Liao H."/>
            <person name="Li X."/>
            <person name="Kong Y."/>
            <person name="Jiang Z."/>
            <person name="Chourrout D."/>
            <person name="Li R."/>
            <person name="Bao Z."/>
        </authorList>
    </citation>
    <scope>NUCLEOTIDE SEQUENCE [LARGE SCALE GENOMIC DNA]</scope>
    <source>
        <strain evidence="10 11">PY_sf001</strain>
    </source>
</reference>
<dbReference type="SUPFAM" id="SSF53335">
    <property type="entry name" value="S-adenosyl-L-methionine-dependent methyltransferases"/>
    <property type="match status" value="1"/>
</dbReference>
<dbReference type="InterPro" id="IPR029063">
    <property type="entry name" value="SAM-dependent_MTases_sf"/>
</dbReference>
<accession>A0A210QRQ3</accession>
<keyword evidence="10" id="KW-0489">Methyltransferase</keyword>
<dbReference type="InterPro" id="IPR026669">
    <property type="entry name" value="Arsenite_MeTrfase-like"/>
</dbReference>
<dbReference type="PANTHER" id="PTHR43675">
    <property type="entry name" value="ARSENITE METHYLTRANSFERASE"/>
    <property type="match status" value="1"/>
</dbReference>
<evidence type="ECO:0000256" key="4">
    <source>
        <dbReference type="ARBA" id="ARBA00034521"/>
    </source>
</evidence>
<comment type="catalytic activity">
    <reaction evidence="6">
        <text>arsenic triglutathione + [thioredoxin]-dithiol + S-adenosyl-L-methionine + 2 H2O = methylarsonous acid + [thioredoxin]-disulfide + 3 glutathione + S-adenosyl-L-homocysteine + H(+)</text>
        <dbReference type="Rhea" id="RHEA:69460"/>
        <dbReference type="Rhea" id="RHEA-COMP:10698"/>
        <dbReference type="Rhea" id="RHEA-COMP:10700"/>
        <dbReference type="ChEBI" id="CHEBI:15377"/>
        <dbReference type="ChEBI" id="CHEBI:15378"/>
        <dbReference type="ChEBI" id="CHEBI:17826"/>
        <dbReference type="ChEBI" id="CHEBI:29950"/>
        <dbReference type="ChEBI" id="CHEBI:50058"/>
        <dbReference type="ChEBI" id="CHEBI:57856"/>
        <dbReference type="ChEBI" id="CHEBI:57925"/>
        <dbReference type="ChEBI" id="CHEBI:59789"/>
        <dbReference type="ChEBI" id="CHEBI:183640"/>
        <dbReference type="EC" id="2.1.1.137"/>
    </reaction>
</comment>
<evidence type="ECO:0000256" key="8">
    <source>
        <dbReference type="ARBA" id="ARBA00048428"/>
    </source>
</evidence>
<comment type="catalytic activity">
    <reaction evidence="7">
        <text>arsenic triglutathione + 2 [thioredoxin]-dithiol + 2 S-adenosyl-L-methionine + H2O = dimethylarsinous acid + 2 [thioredoxin]-disulfide + 3 glutathione + 2 S-adenosyl-L-homocysteine + 2 H(+)</text>
        <dbReference type="Rhea" id="RHEA:69464"/>
        <dbReference type="Rhea" id="RHEA-COMP:10698"/>
        <dbReference type="Rhea" id="RHEA-COMP:10700"/>
        <dbReference type="ChEBI" id="CHEBI:15377"/>
        <dbReference type="ChEBI" id="CHEBI:15378"/>
        <dbReference type="ChEBI" id="CHEBI:23808"/>
        <dbReference type="ChEBI" id="CHEBI:29950"/>
        <dbReference type="ChEBI" id="CHEBI:50058"/>
        <dbReference type="ChEBI" id="CHEBI:57856"/>
        <dbReference type="ChEBI" id="CHEBI:57925"/>
        <dbReference type="ChEBI" id="CHEBI:59789"/>
        <dbReference type="ChEBI" id="CHEBI:183640"/>
        <dbReference type="EC" id="2.1.1.137"/>
    </reaction>
</comment>
<dbReference type="Gene3D" id="3.40.50.150">
    <property type="entry name" value="Vaccinia Virus protein VP39"/>
    <property type="match status" value="1"/>
</dbReference>
<keyword evidence="2" id="KW-0949">S-adenosyl-L-methionine</keyword>
<comment type="catalytic activity">
    <reaction evidence="8">
        <text>arsenic triglutathione + 3 [thioredoxin]-dithiol + 3 S-adenosyl-L-methionine = trimethylarsine + 3 [thioredoxin]-disulfide + 3 glutathione + 3 S-adenosyl-L-homocysteine + 3 H(+)</text>
        <dbReference type="Rhea" id="RHEA:69432"/>
        <dbReference type="Rhea" id="RHEA-COMP:10698"/>
        <dbReference type="Rhea" id="RHEA-COMP:10700"/>
        <dbReference type="ChEBI" id="CHEBI:15378"/>
        <dbReference type="ChEBI" id="CHEBI:27130"/>
        <dbReference type="ChEBI" id="CHEBI:29950"/>
        <dbReference type="ChEBI" id="CHEBI:50058"/>
        <dbReference type="ChEBI" id="CHEBI:57856"/>
        <dbReference type="ChEBI" id="CHEBI:57925"/>
        <dbReference type="ChEBI" id="CHEBI:59789"/>
        <dbReference type="ChEBI" id="CHEBI:183640"/>
        <dbReference type="EC" id="2.1.1.137"/>
    </reaction>
</comment>
<dbReference type="PANTHER" id="PTHR43675:SF8">
    <property type="entry name" value="ARSENITE METHYLTRANSFERASE"/>
    <property type="match status" value="1"/>
</dbReference>
<sequence length="395" mass="44385">MNNDDYGHRWQYSIFIFRFLRHKVSMMNTATDDASVRDSVRDYYGKRLKTVDDLQTQACVAPGRKVSKSLKEAIDLVHEVVSSKYYGCGLVIPEKLEGMKILDLGSGSGRDCFALSKLVGPTGHVTGIDMTDEQLDVAREYIGYHTKKFGYTKPNIDFVKGYIERLTEAGLPTNNYDIIVSNCVVNLSPDKKAVLQESYNVLKEGGELFFSDVYADRTLEESVRKHKVLWGECIAGALWWKEVHDLAAEIGFSKPYMVSVSPIPVDRDDFKEVLGDAKFVSVTYRLFKLPTKKCESSQVIYNGDIPGYEEVFNFDYKTNFKTNDINSVDENIATALKSSRFGDEFDFQPPAKKSCGTSACCADSKPEDPFVYLEEKKKKGEVVAPPPCCTDSKCC</sequence>
<evidence type="ECO:0000256" key="3">
    <source>
        <dbReference type="ARBA" id="ARBA00034487"/>
    </source>
</evidence>
<dbReference type="STRING" id="6573.A0A210QRQ3"/>
<evidence type="ECO:0000313" key="10">
    <source>
        <dbReference type="EMBL" id="OWF51426.1"/>
    </source>
</evidence>
<dbReference type="GO" id="GO:0032259">
    <property type="term" value="P:methylation"/>
    <property type="evidence" value="ECO:0007669"/>
    <property type="project" value="UniProtKB-KW"/>
</dbReference>
<dbReference type="EC" id="2.1.1.137" evidence="4"/>
<proteinExistence type="inferred from homology"/>
<dbReference type="GO" id="GO:0030791">
    <property type="term" value="F:arsenite methyltransferase activity"/>
    <property type="evidence" value="ECO:0007669"/>
    <property type="project" value="UniProtKB-EC"/>
</dbReference>
<feature type="domain" description="Methyltransferase" evidence="9">
    <location>
        <begin position="97"/>
        <end position="249"/>
    </location>
</feature>
<dbReference type="GO" id="GO:0005829">
    <property type="term" value="C:cytosol"/>
    <property type="evidence" value="ECO:0007669"/>
    <property type="project" value="TreeGrafter"/>
</dbReference>
<dbReference type="CDD" id="cd02440">
    <property type="entry name" value="AdoMet_MTases"/>
    <property type="match status" value="1"/>
</dbReference>
<dbReference type="GO" id="GO:0009404">
    <property type="term" value="P:toxin metabolic process"/>
    <property type="evidence" value="ECO:0007669"/>
    <property type="project" value="TreeGrafter"/>
</dbReference>
<dbReference type="GO" id="GO:0018872">
    <property type="term" value="P:arsonoacetate metabolic process"/>
    <property type="evidence" value="ECO:0007669"/>
    <property type="project" value="TreeGrafter"/>
</dbReference>
<dbReference type="AlphaFoldDB" id="A0A210QRQ3"/>
<comment type="similarity">
    <text evidence="3">Belongs to the methyltransferase superfamily. Arsenite methyltransferase family.</text>
</comment>
<dbReference type="Gene3D" id="3.40.5.100">
    <property type="match status" value="1"/>
</dbReference>